<protein>
    <recommendedName>
        <fullName evidence="1">Secretion system C-terminal sorting domain-containing protein</fullName>
    </recommendedName>
</protein>
<proteinExistence type="predicted"/>
<dbReference type="Pfam" id="PF18962">
    <property type="entry name" value="Por_Secre_tail"/>
    <property type="match status" value="1"/>
</dbReference>
<evidence type="ECO:0000259" key="1">
    <source>
        <dbReference type="Pfam" id="PF18962"/>
    </source>
</evidence>
<feature type="domain" description="Secretion system C-terminal sorting" evidence="1">
    <location>
        <begin position="283"/>
        <end position="352"/>
    </location>
</feature>
<accession>A0A644WIE6</accession>
<sequence>MKKFLLFVAGLLSLQAYSQITITQSDFPQTGDSYVVSTWSDDGSLDFTVAGANHTWDFSSMVAESQDTVEFISASNTSLPVTYIAAFNNFVTDPEHDADVAKMEDISSPMPTITFENYYSFYKVSSDAFIQVGMGVTINSAPLPVQWNPTDSIVMLPAAYGNQDTCFSSYSANIPSLGYYSEQRTRYNTIDGWGTLKTPFGTFDALRILSYSEIHDSLYYDAYGIGFPMDRTETEYKWYAHGYSIPVLQVVISDGMSASSTVTYIDSLRNVAVEEEMMATLNVYPNPSSDEVFVNISAEEFPLQISIFDAAGREMTSFMAADNRIDVSLLPAGIYFMSLTGSSVCAVSRFVVE</sequence>
<reference evidence="2" key="1">
    <citation type="submission" date="2019-08" db="EMBL/GenBank/DDBJ databases">
        <authorList>
            <person name="Kucharzyk K."/>
            <person name="Murdoch R.W."/>
            <person name="Higgins S."/>
            <person name="Loffler F."/>
        </authorList>
    </citation>
    <scope>NUCLEOTIDE SEQUENCE</scope>
</reference>
<dbReference type="AlphaFoldDB" id="A0A644WIE6"/>
<dbReference type="InterPro" id="IPR026444">
    <property type="entry name" value="Secre_tail"/>
</dbReference>
<organism evidence="2">
    <name type="scientific">bioreactor metagenome</name>
    <dbReference type="NCBI Taxonomy" id="1076179"/>
    <lineage>
        <taxon>unclassified sequences</taxon>
        <taxon>metagenomes</taxon>
        <taxon>ecological metagenomes</taxon>
    </lineage>
</organism>
<evidence type="ECO:0000313" key="2">
    <source>
        <dbReference type="EMBL" id="MPM03645.1"/>
    </source>
</evidence>
<dbReference type="EMBL" id="VSSQ01000970">
    <property type="protein sequence ID" value="MPM03645.1"/>
    <property type="molecule type" value="Genomic_DNA"/>
</dbReference>
<name>A0A644WIE6_9ZZZZ</name>
<dbReference type="NCBIfam" id="TIGR04183">
    <property type="entry name" value="Por_Secre_tail"/>
    <property type="match status" value="1"/>
</dbReference>
<gene>
    <name evidence="2" type="ORF">SDC9_49912</name>
</gene>
<comment type="caution">
    <text evidence="2">The sequence shown here is derived from an EMBL/GenBank/DDBJ whole genome shotgun (WGS) entry which is preliminary data.</text>
</comment>